<dbReference type="SUPFAM" id="SSF161077">
    <property type="entry name" value="Photosystem II antenna protein-like"/>
    <property type="match status" value="1"/>
</dbReference>
<dbReference type="EMBL" id="JAAHFQ010000171">
    <property type="protein sequence ID" value="NER28105.1"/>
    <property type="molecule type" value="Genomic_DNA"/>
</dbReference>
<dbReference type="AlphaFoldDB" id="A0A6B3NB09"/>
<accession>A0A6B3NB09</accession>
<dbReference type="GO" id="GO:0016168">
    <property type="term" value="F:chlorophyll binding"/>
    <property type="evidence" value="ECO:0007669"/>
    <property type="project" value="InterPro"/>
</dbReference>
<dbReference type="GO" id="GO:0009767">
    <property type="term" value="P:photosynthetic electron transport chain"/>
    <property type="evidence" value="ECO:0007669"/>
    <property type="project" value="InterPro"/>
</dbReference>
<organism evidence="1">
    <name type="scientific">Symploca sp. SIO1C4</name>
    <dbReference type="NCBI Taxonomy" id="2607765"/>
    <lineage>
        <taxon>Bacteria</taxon>
        <taxon>Bacillati</taxon>
        <taxon>Cyanobacteriota</taxon>
        <taxon>Cyanophyceae</taxon>
        <taxon>Coleofasciculales</taxon>
        <taxon>Coleofasciculaceae</taxon>
        <taxon>Symploca</taxon>
    </lineage>
</organism>
<name>A0A6B3NB09_9CYAN</name>
<evidence type="ECO:0000313" key="1">
    <source>
        <dbReference type="EMBL" id="NER28105.1"/>
    </source>
</evidence>
<dbReference type="GO" id="GO:0009521">
    <property type="term" value="C:photosystem"/>
    <property type="evidence" value="ECO:0007669"/>
    <property type="project" value="InterPro"/>
</dbReference>
<dbReference type="InterPro" id="IPR036001">
    <property type="entry name" value="PS_II_antenna-like_sf"/>
</dbReference>
<sequence>MIGVLCITGGTWHIVTEPFIWFKQAVIFSGDALFS</sequence>
<comment type="caution">
    <text evidence="1">The sequence shown here is derived from an EMBL/GenBank/DDBJ whole genome shotgun (WGS) entry which is preliminary data.</text>
</comment>
<proteinExistence type="predicted"/>
<protein>
    <submittedName>
        <fullName evidence="1">Uncharacterized protein</fullName>
    </submittedName>
</protein>
<reference evidence="1" key="1">
    <citation type="submission" date="2019-11" db="EMBL/GenBank/DDBJ databases">
        <title>Genomic insights into an expanded diversity of filamentous marine cyanobacteria reveals the extraordinary biosynthetic potential of Moorea and Okeania.</title>
        <authorList>
            <person name="Ferreira Leao T."/>
            <person name="Wang M."/>
            <person name="Moss N."/>
            <person name="Da Silva R."/>
            <person name="Sanders J."/>
            <person name="Nurk S."/>
            <person name="Gurevich A."/>
            <person name="Humphrey G."/>
            <person name="Reher R."/>
            <person name="Zhu Q."/>
            <person name="Belda-Ferre P."/>
            <person name="Glukhov E."/>
            <person name="Rex R."/>
            <person name="Dorrestein P.C."/>
            <person name="Knight R."/>
            <person name="Pevzner P."/>
            <person name="Gerwick W.H."/>
            <person name="Gerwick L."/>
        </authorList>
    </citation>
    <scope>NUCLEOTIDE SEQUENCE</scope>
    <source>
        <strain evidence="1">SIO1C4</strain>
    </source>
</reference>
<gene>
    <name evidence="1" type="ORF">F6J89_10835</name>
</gene>